<dbReference type="VEuPathDB" id="FungiDB:PPTG_03735"/>
<dbReference type="PANTHER" id="PTHR48050">
    <property type="entry name" value="STEROL 3-BETA-GLUCOSYLTRANSFERASE"/>
    <property type="match status" value="1"/>
</dbReference>
<dbReference type="InterPro" id="IPR004276">
    <property type="entry name" value="GlycoTrans_28_N"/>
</dbReference>
<dbReference type="STRING" id="761204.W2R808"/>
<dbReference type="GeneID" id="20173880"/>
<feature type="domain" description="Erythromycin biosynthesis protein CIII-like C-terminal" evidence="3">
    <location>
        <begin position="421"/>
        <end position="524"/>
    </location>
</feature>
<name>W2R808_PHYN3</name>
<dbReference type="InterPro" id="IPR050426">
    <property type="entry name" value="Glycosyltransferase_28"/>
</dbReference>
<dbReference type="Pfam" id="PF03033">
    <property type="entry name" value="Glyco_transf_28"/>
    <property type="match status" value="2"/>
</dbReference>
<protein>
    <recommendedName>
        <fullName evidence="6">Glycosyltransferase family 28 N-terminal domain-containing protein</fullName>
    </recommendedName>
</protein>
<sequence length="1365" mass="150642">MNDYMGTTQQEQSQKRWKEAFTRAVQTVAEERRQSVGEGRLTSFADVVQAAAAFDRNGHIHMHFDGNDDKYDISGLQQEAQKIQADSLQATRPSSTRTNLDVPSLAICIMIVGTHGDVQPFVAIAKRLIQDGHRVRLATHTVYRDFVMSHGVEFYPLGGDPKELAAYMVKTGGHLIPLSLEAIQKDVPRNMQMIEEIIQSTWPAVSAPDPDGGGPGVPGKPFQAQAIIANPVSYGHIHVAERLGVPLHIMFPQPWVPTTAFPHPLSNMPYTGKPKKVNYMTYKLVDLLMWQGTEGMVNAFRTDVLGLRKIRKGDGGRDILLDLAIPHAFMWSPHLVPKPKDWGKIYDVIGTVTLEGPGSSYTPTPELEAFLGYGNGPIFVGFGSMVLQDPKGVTKMIIEAAEQAQVRVLIQSNWSDMAGDIDVSDNIFFLGSCPHDWLMPRVSAVVHHGGAGTTAAGLLAGNPTFIVPFFGDQPFWGRAVLDAGVGVEPCPIKELATEKLRSAFEKLKSPELRKRAVELSDLMRQEDGAGEAVSCFYRNLPVHPMRCDLNCGRAATLWSQKDKLRLCNECEFVVTSRPENSPKDIVEYTYVDYSARGPDSVFEGASSGVCAMAHAIGSGIKDVFVKPAQRYREEGAKGAVVGLMKGLGGLIISPLVGTMVFADHVATGVYNNSREENEKKRGSIIKGNNKFLTALGFKSRNVHIGSMSVDEMVEGTSPQSRQIAIQLTTEEKKRLESRFHALMEERNGVTAAQRSASGTPHNGSLPTMNICMMTTGTWEESVGQYVAIGQRLKAAGHCVRLATNAVHRDRVLNAGLLFYPLGGSTATITNFLEYIHQQAKEKARHRSRLMSFIRSQDSFSEMNDLRELVFSLWPACVEADSVTPGKAFRADAIIAHPNLFGQTIVAERLGVPLHCMSDTPSTRTQALPHLLSSNTDLQRPYRYTPTNAASFDVIDKLIWGGMGEILDEFRYSLRLIGKATTNNLLSEWRVPHTYLWNSALLPKPQDWRNEITVTGCINTVEDNKDADFEQKLQLFVTKNSNAPTIYFGLQCDHWASPRGQELVRWLKNAARTASVRIILQQRNNSNVRGEISIDSVLEIDHNVPVKRILPYVKAAVHWGDLSTTSACLAAAKPACVVYRTSTQRLWGQALALSGVGVQPLEIDSLTPSDLVRIFKALLDPKLADCAQRLASSCSPSDALEAAVSAFYSNLPLAGMTCDLDPTRIARVYDLVHELKLSYEARLVVHQITRDGGSASDLKYKPLKYSRHHPPKFSLRQLDTERLRSSPVNGSPTKVVYTHDPASEEIMKSSSPQKRRGSLVRGQSMALDVVEMPKFWSSPEEQTKCMKEINAKYEQLLAERGSHGSP</sequence>
<evidence type="ECO:0000259" key="3">
    <source>
        <dbReference type="Pfam" id="PF06722"/>
    </source>
</evidence>
<dbReference type="PANTHER" id="PTHR48050:SF13">
    <property type="entry name" value="STEROL 3-BETA-GLUCOSYLTRANSFERASE UGT80A2"/>
    <property type="match status" value="1"/>
</dbReference>
<dbReference type="CDD" id="cd03784">
    <property type="entry name" value="GT1_Gtf-like"/>
    <property type="match status" value="1"/>
</dbReference>
<evidence type="ECO:0000313" key="4">
    <source>
        <dbReference type="EMBL" id="ETN20819.1"/>
    </source>
</evidence>
<dbReference type="SUPFAM" id="SSF53756">
    <property type="entry name" value="UDP-Glycosyltransferase/glycogen phosphorylase"/>
    <property type="match status" value="2"/>
</dbReference>
<feature type="domain" description="Glycosyltransferase family 28 N-terminal" evidence="2">
    <location>
        <begin position="107"/>
        <end position="262"/>
    </location>
</feature>
<evidence type="ECO:0000313" key="5">
    <source>
        <dbReference type="Proteomes" id="UP000018817"/>
    </source>
</evidence>
<dbReference type="InterPro" id="IPR002213">
    <property type="entry name" value="UDP_glucos_trans"/>
</dbReference>
<evidence type="ECO:0000259" key="2">
    <source>
        <dbReference type="Pfam" id="PF03033"/>
    </source>
</evidence>
<dbReference type="Gene3D" id="3.40.50.2000">
    <property type="entry name" value="Glycogen Phosphorylase B"/>
    <property type="match status" value="4"/>
</dbReference>
<dbReference type="GO" id="GO:0005975">
    <property type="term" value="P:carbohydrate metabolic process"/>
    <property type="evidence" value="ECO:0007669"/>
    <property type="project" value="InterPro"/>
</dbReference>
<dbReference type="Proteomes" id="UP000018817">
    <property type="component" value="Unassembled WGS sequence"/>
</dbReference>
<dbReference type="EMBL" id="KI669564">
    <property type="protein sequence ID" value="ETN20819.1"/>
    <property type="molecule type" value="Genomic_DNA"/>
</dbReference>
<reference evidence="5" key="1">
    <citation type="submission" date="2011-12" db="EMBL/GenBank/DDBJ databases">
        <authorList>
            <consortium name="The Broad Institute Genome Sequencing Platform"/>
            <person name="Russ C."/>
            <person name="Tyler B."/>
            <person name="Panabieres F."/>
            <person name="Shan W."/>
            <person name="Tripathy S."/>
            <person name="Grunwald N."/>
            <person name="Machado M."/>
            <person name="Young S.K."/>
            <person name="Zeng Q."/>
            <person name="Gargeya S."/>
            <person name="Fitzgerald M."/>
            <person name="Haas B."/>
            <person name="Abouelleil A."/>
            <person name="Alvarado L."/>
            <person name="Arachchi H.M."/>
            <person name="Berlin A."/>
            <person name="Chapman S.B."/>
            <person name="Gearin G."/>
            <person name="Goldberg J."/>
            <person name="Griggs A."/>
            <person name="Gujja S."/>
            <person name="Hansen M."/>
            <person name="Heiman D."/>
            <person name="Howarth C."/>
            <person name="Larimer J."/>
            <person name="Lui A."/>
            <person name="MacDonald P.J.P."/>
            <person name="McCowen C."/>
            <person name="Montmayeur A."/>
            <person name="Murphy C."/>
            <person name="Neiman D."/>
            <person name="Pearson M."/>
            <person name="Priest M."/>
            <person name="Roberts A."/>
            <person name="Saif S."/>
            <person name="Shea T."/>
            <person name="Sisk P."/>
            <person name="Stolte C."/>
            <person name="Sykes S."/>
            <person name="Wortman J."/>
            <person name="Nusbaum C."/>
            <person name="Birren B."/>
        </authorList>
    </citation>
    <scope>NUCLEOTIDE SEQUENCE [LARGE SCALE GENOMIC DNA]</scope>
    <source>
        <strain evidence="5">INRA-310</strain>
    </source>
</reference>
<dbReference type="InterPro" id="IPR010610">
    <property type="entry name" value="EryCIII-like_C"/>
</dbReference>
<reference evidence="4 5" key="2">
    <citation type="submission" date="2013-11" db="EMBL/GenBank/DDBJ databases">
        <title>The Genome Sequence of Phytophthora parasitica INRA-310.</title>
        <authorList>
            <consortium name="The Broad Institute Genomics Platform"/>
            <person name="Russ C."/>
            <person name="Tyler B."/>
            <person name="Panabieres F."/>
            <person name="Shan W."/>
            <person name="Tripathy S."/>
            <person name="Grunwald N."/>
            <person name="Machado M."/>
            <person name="Johnson C.S."/>
            <person name="Arredondo F."/>
            <person name="Hong C."/>
            <person name="Coffey M."/>
            <person name="Young S.K."/>
            <person name="Zeng Q."/>
            <person name="Gargeya S."/>
            <person name="Fitzgerald M."/>
            <person name="Abouelleil A."/>
            <person name="Alvarado L."/>
            <person name="Chapman S.B."/>
            <person name="Gainer-Dewar J."/>
            <person name="Goldberg J."/>
            <person name="Griggs A."/>
            <person name="Gujja S."/>
            <person name="Hansen M."/>
            <person name="Howarth C."/>
            <person name="Imamovic A."/>
            <person name="Ireland A."/>
            <person name="Larimer J."/>
            <person name="McCowan C."/>
            <person name="Murphy C."/>
            <person name="Pearson M."/>
            <person name="Poon T.W."/>
            <person name="Priest M."/>
            <person name="Roberts A."/>
            <person name="Saif S."/>
            <person name="Shea T."/>
            <person name="Sykes S."/>
            <person name="Wortman J."/>
            <person name="Nusbaum C."/>
            <person name="Birren B."/>
        </authorList>
    </citation>
    <scope>NUCLEOTIDE SEQUENCE [LARGE SCALE GENOMIC DNA]</scope>
    <source>
        <strain evidence="4 5">INRA-310</strain>
    </source>
</reference>
<dbReference type="Pfam" id="PF06722">
    <property type="entry name" value="EryCIII-like_C"/>
    <property type="match status" value="1"/>
</dbReference>
<dbReference type="RefSeq" id="XP_008894671.1">
    <property type="nucleotide sequence ID" value="XM_008896423.1"/>
</dbReference>
<gene>
    <name evidence="4" type="ORF">PPTG_03735</name>
</gene>
<evidence type="ECO:0008006" key="6">
    <source>
        <dbReference type="Google" id="ProtNLM"/>
    </source>
</evidence>
<dbReference type="OMA" id="MRCDLNC"/>
<organism evidence="4 5">
    <name type="scientific">Phytophthora nicotianae (strain INRA-310)</name>
    <name type="common">Phytophthora parasitica</name>
    <dbReference type="NCBI Taxonomy" id="761204"/>
    <lineage>
        <taxon>Eukaryota</taxon>
        <taxon>Sar</taxon>
        <taxon>Stramenopiles</taxon>
        <taxon>Oomycota</taxon>
        <taxon>Peronosporomycetes</taxon>
        <taxon>Peronosporales</taxon>
        <taxon>Peronosporaceae</taxon>
        <taxon>Phytophthora</taxon>
    </lineage>
</organism>
<feature type="domain" description="Glycosyltransferase family 28 N-terminal" evidence="2">
    <location>
        <begin position="785"/>
        <end position="927"/>
    </location>
</feature>
<dbReference type="OrthoDB" id="5835829at2759"/>
<dbReference type="GO" id="GO:0016906">
    <property type="term" value="F:sterol 3-beta-glucosyltransferase activity"/>
    <property type="evidence" value="ECO:0007669"/>
    <property type="project" value="UniProtKB-ARBA"/>
</dbReference>
<keyword evidence="1" id="KW-0808">Transferase</keyword>
<evidence type="ECO:0000256" key="1">
    <source>
        <dbReference type="ARBA" id="ARBA00022679"/>
    </source>
</evidence>
<accession>W2R808</accession>
<dbReference type="FunFam" id="3.40.50.2000:FF:000009">
    <property type="entry name" value="Sterol 3-beta-glucosyltransferase UGT80A2"/>
    <property type="match status" value="1"/>
</dbReference>
<dbReference type="FunFam" id="3.40.50.2000:FF:000163">
    <property type="entry name" value="Sterol 3-beta-glucosyltransferase"/>
    <property type="match status" value="2"/>
</dbReference>
<proteinExistence type="predicted"/>